<comment type="similarity">
    <text evidence="9">Belongs to the plant Proton pump-interactor protein family.</text>
</comment>
<comment type="caution">
    <text evidence="11">The sequence shown here is derived from an EMBL/GenBank/DDBJ whole genome shotgun (WGS) entry which is preliminary data.</text>
</comment>
<organism evidence="11 12">
    <name type="scientific">Arachis hypogaea</name>
    <name type="common">Peanut</name>
    <dbReference type="NCBI Taxonomy" id="3818"/>
    <lineage>
        <taxon>Eukaryota</taxon>
        <taxon>Viridiplantae</taxon>
        <taxon>Streptophyta</taxon>
        <taxon>Embryophyta</taxon>
        <taxon>Tracheophyta</taxon>
        <taxon>Spermatophyta</taxon>
        <taxon>Magnoliopsida</taxon>
        <taxon>eudicotyledons</taxon>
        <taxon>Gunneridae</taxon>
        <taxon>Pentapetalae</taxon>
        <taxon>rosids</taxon>
        <taxon>fabids</taxon>
        <taxon>Fabales</taxon>
        <taxon>Fabaceae</taxon>
        <taxon>Papilionoideae</taxon>
        <taxon>50 kb inversion clade</taxon>
        <taxon>dalbergioids sensu lato</taxon>
        <taxon>Dalbergieae</taxon>
        <taxon>Pterocarpus clade</taxon>
        <taxon>Arachis</taxon>
    </lineage>
</organism>
<evidence type="ECO:0000256" key="2">
    <source>
        <dbReference type="ARBA" id="ARBA00004389"/>
    </source>
</evidence>
<dbReference type="PANTHER" id="PTHR32219">
    <property type="entry name" value="RNA-BINDING PROTEIN YLMH-RELATED"/>
    <property type="match status" value="1"/>
</dbReference>
<protein>
    <submittedName>
        <fullName evidence="11">Uncharacterized protein</fullName>
    </submittedName>
</protein>
<evidence type="ECO:0000313" key="12">
    <source>
        <dbReference type="Proteomes" id="UP000289738"/>
    </source>
</evidence>
<dbReference type="Gramene" id="arahy.Tifrunner.gnm2.ann2.Ah18g112700.1">
    <property type="protein sequence ID" value="arahy.Tifrunner.gnm2.ann2.Ah18g112700.1-CDS"/>
    <property type="gene ID" value="arahy.Tifrunner.gnm2.ann2.Ah18g112700"/>
</dbReference>
<dbReference type="AlphaFoldDB" id="A0A444Y673"/>
<dbReference type="GO" id="GO:0005886">
    <property type="term" value="C:plasma membrane"/>
    <property type="evidence" value="ECO:0007669"/>
    <property type="project" value="UniProtKB-SubCell"/>
</dbReference>
<dbReference type="SMR" id="A0A444Y673"/>
<evidence type="ECO:0000256" key="9">
    <source>
        <dbReference type="ARBA" id="ARBA00038080"/>
    </source>
</evidence>
<reference evidence="11 12" key="1">
    <citation type="submission" date="2019-01" db="EMBL/GenBank/DDBJ databases">
        <title>Sequencing of cultivated peanut Arachis hypogaea provides insights into genome evolution and oil improvement.</title>
        <authorList>
            <person name="Chen X."/>
        </authorList>
    </citation>
    <scope>NUCLEOTIDE SEQUENCE [LARGE SCALE GENOMIC DNA]</scope>
    <source>
        <strain evidence="12">cv. Fuhuasheng</strain>
        <tissue evidence="11">Leaves</tissue>
    </source>
</reference>
<comment type="subcellular location">
    <subcellularLocation>
        <location evidence="1">Cell membrane</location>
        <topology evidence="1">Single-pass membrane protein</topology>
    </subcellularLocation>
    <subcellularLocation>
        <location evidence="2">Endoplasmic reticulum membrane</location>
        <topology evidence="2">Single-pass membrane protein</topology>
    </subcellularLocation>
</comment>
<feature type="coiled-coil region" evidence="10">
    <location>
        <begin position="70"/>
        <end position="97"/>
    </location>
</feature>
<evidence type="ECO:0000256" key="6">
    <source>
        <dbReference type="ARBA" id="ARBA00022989"/>
    </source>
</evidence>
<dbReference type="PANTHER" id="PTHR32219:SF2">
    <property type="entry name" value="PROTON PUMP-INTERACTOR 1"/>
    <property type="match status" value="1"/>
</dbReference>
<evidence type="ECO:0000256" key="5">
    <source>
        <dbReference type="ARBA" id="ARBA00022824"/>
    </source>
</evidence>
<keyword evidence="8" id="KW-0472">Membrane</keyword>
<dbReference type="GO" id="GO:0005789">
    <property type="term" value="C:endoplasmic reticulum membrane"/>
    <property type="evidence" value="ECO:0007669"/>
    <property type="project" value="UniProtKB-SubCell"/>
</dbReference>
<evidence type="ECO:0000256" key="4">
    <source>
        <dbReference type="ARBA" id="ARBA00022692"/>
    </source>
</evidence>
<keyword evidence="7 10" id="KW-0175">Coiled coil</keyword>
<proteinExistence type="inferred from homology"/>
<keyword evidence="12" id="KW-1185">Reference proteome</keyword>
<evidence type="ECO:0000256" key="8">
    <source>
        <dbReference type="ARBA" id="ARBA00023136"/>
    </source>
</evidence>
<sequence>MGYSENHCHKLLREIEQFQNQKKKADANASAKGKIPGYVSMKNAIKDQIKVFCDESSENRKKEMAECTKIRNAEKKQEAINQELHSLKRKLGEKQKKKGEVYESISKLKQLYDEEVCI</sequence>
<keyword evidence="3" id="KW-1003">Cell membrane</keyword>
<name>A0A444Y673_ARAHY</name>
<gene>
    <name evidence="11" type="ORF">Ahy_B08g093467</name>
</gene>
<dbReference type="Proteomes" id="UP000289738">
    <property type="component" value="Chromosome B08"/>
</dbReference>
<keyword evidence="6" id="KW-1133">Transmembrane helix</keyword>
<keyword evidence="4" id="KW-0812">Transmembrane</keyword>
<evidence type="ECO:0000313" key="11">
    <source>
        <dbReference type="EMBL" id="RYQ97424.1"/>
    </source>
</evidence>
<evidence type="ECO:0000256" key="1">
    <source>
        <dbReference type="ARBA" id="ARBA00004162"/>
    </source>
</evidence>
<evidence type="ECO:0000256" key="7">
    <source>
        <dbReference type="ARBA" id="ARBA00023054"/>
    </source>
</evidence>
<evidence type="ECO:0000256" key="10">
    <source>
        <dbReference type="SAM" id="Coils"/>
    </source>
</evidence>
<dbReference type="EMBL" id="SDMP01000018">
    <property type="protein sequence ID" value="RYQ97424.1"/>
    <property type="molecule type" value="Genomic_DNA"/>
</dbReference>
<evidence type="ECO:0000256" key="3">
    <source>
        <dbReference type="ARBA" id="ARBA00022475"/>
    </source>
</evidence>
<accession>A0A444Y673</accession>
<dbReference type="InterPro" id="IPR055282">
    <property type="entry name" value="PPI1-4"/>
</dbReference>
<keyword evidence="5" id="KW-0256">Endoplasmic reticulum</keyword>